<feature type="transmembrane region" description="Helical" evidence="1">
    <location>
        <begin position="316"/>
        <end position="337"/>
    </location>
</feature>
<feature type="transmembrane region" description="Helical" evidence="1">
    <location>
        <begin position="139"/>
        <end position="160"/>
    </location>
</feature>
<keyword evidence="3" id="KW-1185">Reference proteome</keyword>
<accession>A0A2A2EJ22</accession>
<feature type="transmembrane region" description="Helical" evidence="1">
    <location>
        <begin position="81"/>
        <end position="103"/>
    </location>
</feature>
<protein>
    <submittedName>
        <fullName evidence="2">Uncharacterized protein</fullName>
    </submittedName>
</protein>
<evidence type="ECO:0000313" key="3">
    <source>
        <dbReference type="Proteomes" id="UP000218399"/>
    </source>
</evidence>
<gene>
    <name evidence="2" type="ORF">B1526_0099</name>
</gene>
<dbReference type="AlphaFoldDB" id="A0A2A2EJ22"/>
<dbReference type="EMBL" id="MVOH01000002">
    <property type="protein sequence ID" value="PAU68906.1"/>
    <property type="molecule type" value="Genomic_DNA"/>
</dbReference>
<dbReference type="Proteomes" id="UP000218399">
    <property type="component" value="Unassembled WGS sequence"/>
</dbReference>
<feature type="transmembrane region" description="Helical" evidence="1">
    <location>
        <begin position="260"/>
        <end position="280"/>
    </location>
</feature>
<feature type="transmembrane region" description="Helical" evidence="1">
    <location>
        <begin position="109"/>
        <end position="127"/>
    </location>
</feature>
<feature type="transmembrane region" description="Helical" evidence="1">
    <location>
        <begin position="20"/>
        <end position="39"/>
    </location>
</feature>
<organism evidence="2 3">
    <name type="scientific">Bifidobacterium criceti</name>
    <dbReference type="NCBI Taxonomy" id="1960969"/>
    <lineage>
        <taxon>Bacteria</taxon>
        <taxon>Bacillati</taxon>
        <taxon>Actinomycetota</taxon>
        <taxon>Actinomycetes</taxon>
        <taxon>Bifidobacteriales</taxon>
        <taxon>Bifidobacteriaceae</taxon>
        <taxon>Bifidobacterium</taxon>
    </lineage>
</organism>
<feature type="transmembrane region" description="Helical" evidence="1">
    <location>
        <begin position="358"/>
        <end position="377"/>
    </location>
</feature>
<reference evidence="2 3" key="1">
    <citation type="journal article" date="2017" name="ISME J.">
        <title>Unveiling bifidobacterial biogeography across the mammalian branch of the tree of life.</title>
        <authorList>
            <person name="Milani C."/>
            <person name="Mangifesta M."/>
            <person name="Mancabelli L."/>
            <person name="Lugli G.A."/>
            <person name="James K."/>
            <person name="Duranti S."/>
            <person name="Turroni F."/>
            <person name="Ferrario C."/>
            <person name="Ossiprandi M.C."/>
            <person name="van Sinderen D."/>
            <person name="Ventura M."/>
        </authorList>
    </citation>
    <scope>NUCLEOTIDE SEQUENCE [LARGE SCALE GENOMIC DNA]</scope>
    <source>
        <strain evidence="3">Ham19E</strain>
    </source>
</reference>
<keyword evidence="1" id="KW-0472">Membrane</keyword>
<feature type="transmembrane region" description="Helical" evidence="1">
    <location>
        <begin position="166"/>
        <end position="187"/>
    </location>
</feature>
<name>A0A2A2EJ22_9BIFI</name>
<evidence type="ECO:0000313" key="2">
    <source>
        <dbReference type="EMBL" id="PAU68906.1"/>
    </source>
</evidence>
<sequence length="384" mass="40703">MSVSSFSHPRQAVRQDGVHLTLPIIMGLMAGAAILPYSFPAMETRAAIGIIGGIVAGLTLAALVADVACLGCLKRHEHNAAAWYLSAGIWFAMCAGICGAALIPTSHPAIIAVFCMACTGGIEAAIMSTRVAHPQLIGMVRVCMIVFLLAALSCATAICLDVRPSILAAFGIAMGMWGTQMMANLVVRVPDRYLVQWRTYMTRRWTVRGSIPEDARMLTDDDVHEDMQRFLAQYTAGTICCTACIIMSFIALAGCADYSAALERVTFLTVGIAIVLYLALKPRQSGRPFERFLLRGAAVASLCVLVSHMPQALPHMGAHMALAVIGVCAVVGLALGFGMISQNNGFYSLALSRLGDGCCFAALCLAPVAAFLSAGLVEWLRGVV</sequence>
<keyword evidence="1" id="KW-1133">Transmembrane helix</keyword>
<evidence type="ECO:0000256" key="1">
    <source>
        <dbReference type="SAM" id="Phobius"/>
    </source>
</evidence>
<comment type="caution">
    <text evidence="2">The sequence shown here is derived from an EMBL/GenBank/DDBJ whole genome shotgun (WGS) entry which is preliminary data.</text>
</comment>
<feature type="transmembrane region" description="Helical" evidence="1">
    <location>
        <begin position="292"/>
        <end position="310"/>
    </location>
</feature>
<keyword evidence="1" id="KW-0812">Transmembrane</keyword>
<proteinExistence type="predicted"/>
<feature type="transmembrane region" description="Helical" evidence="1">
    <location>
        <begin position="234"/>
        <end position="254"/>
    </location>
</feature>
<feature type="transmembrane region" description="Helical" evidence="1">
    <location>
        <begin position="45"/>
        <end position="69"/>
    </location>
</feature>